<gene>
    <name evidence="2" type="ORF">IW256_002988</name>
</gene>
<name>A0A931DKT0_9ACTN</name>
<accession>A0A931DKT0</accession>
<proteinExistence type="predicted"/>
<protein>
    <submittedName>
        <fullName evidence="2">Uncharacterized protein</fullName>
    </submittedName>
</protein>
<dbReference type="Proteomes" id="UP000614047">
    <property type="component" value="Unassembled WGS sequence"/>
</dbReference>
<reference evidence="2" key="1">
    <citation type="submission" date="2020-11" db="EMBL/GenBank/DDBJ databases">
        <title>Sequencing the genomes of 1000 actinobacteria strains.</title>
        <authorList>
            <person name="Klenk H.-P."/>
        </authorList>
    </citation>
    <scope>NUCLEOTIDE SEQUENCE</scope>
    <source>
        <strain evidence="2">DSM 43175</strain>
    </source>
</reference>
<sequence>MWTTAERATAISLSPPSTPRPQLRPPPPPGPIGDRARRAGSAPLDGGWWPRSTDPVAELPGLIAALQAHDGPQAHDPSRTRRPITHFMLRTADWDSRSRRLRVDGQTGTQAVRLGWFDPRPAGLLTALYADGRRDLLTVPPATDTTAAGTTLGLAASPANRLRTPNC</sequence>
<evidence type="ECO:0000313" key="2">
    <source>
        <dbReference type="EMBL" id="MBG6088875.1"/>
    </source>
</evidence>
<evidence type="ECO:0000256" key="1">
    <source>
        <dbReference type="SAM" id="MobiDB-lite"/>
    </source>
</evidence>
<dbReference type="Pfam" id="PF19457">
    <property type="entry name" value="DUF5994"/>
    <property type="match status" value="1"/>
</dbReference>
<dbReference type="EMBL" id="JADOUA010000001">
    <property type="protein sequence ID" value="MBG6088875.1"/>
    <property type="molecule type" value="Genomic_DNA"/>
</dbReference>
<dbReference type="RefSeq" id="WP_197011548.1">
    <property type="nucleotide sequence ID" value="NZ_BAABES010000005.1"/>
</dbReference>
<feature type="region of interest" description="Disordered" evidence="1">
    <location>
        <begin position="1"/>
        <end position="46"/>
    </location>
</feature>
<comment type="caution">
    <text evidence="2">The sequence shown here is derived from an EMBL/GenBank/DDBJ whole genome shotgun (WGS) entry which is preliminary data.</text>
</comment>
<evidence type="ECO:0000313" key="3">
    <source>
        <dbReference type="Proteomes" id="UP000614047"/>
    </source>
</evidence>
<dbReference type="AlphaFoldDB" id="A0A931DKT0"/>
<organism evidence="2 3">
    <name type="scientific">Actinomadura viridis</name>
    <dbReference type="NCBI Taxonomy" id="58110"/>
    <lineage>
        <taxon>Bacteria</taxon>
        <taxon>Bacillati</taxon>
        <taxon>Actinomycetota</taxon>
        <taxon>Actinomycetes</taxon>
        <taxon>Streptosporangiales</taxon>
        <taxon>Thermomonosporaceae</taxon>
        <taxon>Actinomadura</taxon>
    </lineage>
</organism>
<feature type="compositionally biased region" description="Pro residues" evidence="1">
    <location>
        <begin position="16"/>
        <end position="31"/>
    </location>
</feature>
<dbReference type="InterPro" id="IPR046036">
    <property type="entry name" value="DUF5994"/>
</dbReference>
<keyword evidence="3" id="KW-1185">Reference proteome</keyword>